<keyword evidence="1" id="KW-0067">ATP-binding</keyword>
<dbReference type="Proteomes" id="UP000054516">
    <property type="component" value="Unassembled WGS sequence"/>
</dbReference>
<dbReference type="SMART" id="SM00220">
    <property type="entry name" value="S_TKc"/>
    <property type="match status" value="1"/>
</dbReference>
<dbReference type="PROSITE" id="PS00107">
    <property type="entry name" value="PROTEIN_KINASE_ATP"/>
    <property type="match status" value="1"/>
</dbReference>
<keyword evidence="1" id="KW-0547">Nucleotide-binding</keyword>
<dbReference type="InterPro" id="IPR000719">
    <property type="entry name" value="Prot_kinase_dom"/>
</dbReference>
<evidence type="ECO:0000256" key="2">
    <source>
        <dbReference type="SAM" id="MobiDB-lite"/>
    </source>
</evidence>
<feature type="binding site" evidence="1">
    <location>
        <position position="75"/>
    </location>
    <ligand>
        <name>ATP</name>
        <dbReference type="ChEBI" id="CHEBI:30616"/>
    </ligand>
</feature>
<feature type="region of interest" description="Disordered" evidence="2">
    <location>
        <begin position="1"/>
        <end position="22"/>
    </location>
</feature>
<dbReference type="EMBL" id="DF977501">
    <property type="protein sequence ID" value="GAP91160.2"/>
    <property type="molecule type" value="Genomic_DNA"/>
</dbReference>
<dbReference type="AlphaFoldDB" id="A0A1W2TRN3"/>
<feature type="domain" description="Protein kinase" evidence="3">
    <location>
        <begin position="41"/>
        <end position="359"/>
    </location>
</feature>
<keyword evidence="4" id="KW-0418">Kinase</keyword>
<name>A0A1W2TRN3_ROSNE</name>
<keyword evidence="4" id="KW-0808">Transferase</keyword>
<evidence type="ECO:0000259" key="3">
    <source>
        <dbReference type="PROSITE" id="PS50011"/>
    </source>
</evidence>
<gene>
    <name evidence="4" type="ORF">SAMD00023353_5600570</name>
</gene>
<dbReference type="GO" id="GO:0007165">
    <property type="term" value="P:signal transduction"/>
    <property type="evidence" value="ECO:0007669"/>
    <property type="project" value="TreeGrafter"/>
</dbReference>
<evidence type="ECO:0000313" key="5">
    <source>
        <dbReference type="Proteomes" id="UP000054516"/>
    </source>
</evidence>
<proteinExistence type="predicted"/>
<dbReference type="PANTHER" id="PTHR48011:SF4">
    <property type="entry name" value="MITOGEN-ACTIVATED PROTEIN KINASE KINASE KINASE 19"/>
    <property type="match status" value="1"/>
</dbReference>
<dbReference type="InterPro" id="IPR017441">
    <property type="entry name" value="Protein_kinase_ATP_BS"/>
</dbReference>
<dbReference type="STRING" id="77044.A0A1W2TRN3"/>
<dbReference type="OMA" id="VWAISEC"/>
<sequence length="389" mass="43470">MIRGSAIFRTTPPSSTDSSGLAPVREFTEELANYFAKSEIWKVEKLLGSGSFGIVVLLREKNTRPLTRPRRVVLKVPIRPDRGGRELLGEIAALKQMRGCAHIAQMLTSCDDVSMAIQLSPLERSAPELVQRLRVWMRPSLDTVFDTMRKSALEGPAMLLEYLENGSLLTIMIKAGERRVRLPNRLMWSFHLCLVRACVGLAFPPNGPRNSTPTMETIEEDREPSRFRHNDVAFRNIMIGDRDPAGPPEHHMMAPLKLIDFGIMDEARSSKEAIGDNVWAISECMAEVITWNRNTAPYGLPVVHNGIVTAASHLLPRLGVNMLPDLDDELRDLVAQGMARNPDDRPTLPELLHRASQGMRKPAASYPGRELEESDERIAAILDDLIFNA</sequence>
<dbReference type="GO" id="GO:0004672">
    <property type="term" value="F:protein kinase activity"/>
    <property type="evidence" value="ECO:0007669"/>
    <property type="project" value="InterPro"/>
</dbReference>
<dbReference type="OrthoDB" id="4635302at2759"/>
<reference evidence="4" key="1">
    <citation type="submission" date="2016-03" db="EMBL/GenBank/DDBJ databases">
        <title>Draft genome sequence of Rosellinia necatrix.</title>
        <authorList>
            <person name="Kanematsu S."/>
        </authorList>
    </citation>
    <scope>NUCLEOTIDE SEQUENCE [LARGE SCALE GENOMIC DNA]</scope>
    <source>
        <strain evidence="4">W97</strain>
    </source>
</reference>
<dbReference type="InterPro" id="IPR052751">
    <property type="entry name" value="Plant_MAPKKK"/>
</dbReference>
<dbReference type="Gene3D" id="3.30.200.20">
    <property type="entry name" value="Phosphorylase Kinase, domain 1"/>
    <property type="match status" value="1"/>
</dbReference>
<keyword evidence="5" id="KW-1185">Reference proteome</keyword>
<evidence type="ECO:0000256" key="1">
    <source>
        <dbReference type="PROSITE-ProRule" id="PRU10141"/>
    </source>
</evidence>
<dbReference type="SUPFAM" id="SSF56112">
    <property type="entry name" value="Protein kinase-like (PK-like)"/>
    <property type="match status" value="1"/>
</dbReference>
<accession>A0A1W2TRN3</accession>
<evidence type="ECO:0000313" key="4">
    <source>
        <dbReference type="EMBL" id="GAP91160.2"/>
    </source>
</evidence>
<dbReference type="GO" id="GO:0005524">
    <property type="term" value="F:ATP binding"/>
    <property type="evidence" value="ECO:0007669"/>
    <property type="project" value="UniProtKB-UniRule"/>
</dbReference>
<dbReference type="PANTHER" id="PTHR48011">
    <property type="entry name" value="CCR4-NOT TRANSCRIPTIONAL COMPLEX SUBUNIT CAF120-RELATED"/>
    <property type="match status" value="1"/>
</dbReference>
<dbReference type="InterPro" id="IPR011009">
    <property type="entry name" value="Kinase-like_dom_sf"/>
</dbReference>
<dbReference type="PROSITE" id="PS50011">
    <property type="entry name" value="PROTEIN_KINASE_DOM"/>
    <property type="match status" value="1"/>
</dbReference>
<protein>
    <submittedName>
        <fullName evidence="4">Putative serine threonine protein kinase protein</fullName>
    </submittedName>
</protein>
<dbReference type="Gene3D" id="1.10.510.10">
    <property type="entry name" value="Transferase(Phosphotransferase) domain 1"/>
    <property type="match status" value="1"/>
</dbReference>
<organism evidence="4">
    <name type="scientific">Rosellinia necatrix</name>
    <name type="common">White root-rot fungus</name>
    <dbReference type="NCBI Taxonomy" id="77044"/>
    <lineage>
        <taxon>Eukaryota</taxon>
        <taxon>Fungi</taxon>
        <taxon>Dikarya</taxon>
        <taxon>Ascomycota</taxon>
        <taxon>Pezizomycotina</taxon>
        <taxon>Sordariomycetes</taxon>
        <taxon>Xylariomycetidae</taxon>
        <taxon>Xylariales</taxon>
        <taxon>Xylariaceae</taxon>
        <taxon>Rosellinia</taxon>
    </lineage>
</organism>